<name>A0A9N9PG90_9GLOM</name>
<organism evidence="1 2">
    <name type="scientific">Dentiscutata erythropus</name>
    <dbReference type="NCBI Taxonomy" id="1348616"/>
    <lineage>
        <taxon>Eukaryota</taxon>
        <taxon>Fungi</taxon>
        <taxon>Fungi incertae sedis</taxon>
        <taxon>Mucoromycota</taxon>
        <taxon>Glomeromycotina</taxon>
        <taxon>Glomeromycetes</taxon>
        <taxon>Diversisporales</taxon>
        <taxon>Gigasporaceae</taxon>
        <taxon>Dentiscutata</taxon>
    </lineage>
</organism>
<protein>
    <submittedName>
        <fullName evidence="1">16247_t:CDS:1</fullName>
    </submittedName>
</protein>
<evidence type="ECO:0000313" key="2">
    <source>
        <dbReference type="Proteomes" id="UP000789405"/>
    </source>
</evidence>
<reference evidence="1" key="1">
    <citation type="submission" date="2021-06" db="EMBL/GenBank/DDBJ databases">
        <authorList>
            <person name="Kallberg Y."/>
            <person name="Tangrot J."/>
            <person name="Rosling A."/>
        </authorList>
    </citation>
    <scope>NUCLEOTIDE SEQUENCE</scope>
    <source>
        <strain evidence="1">MA453B</strain>
    </source>
</reference>
<feature type="non-terminal residue" evidence="1">
    <location>
        <position position="1"/>
    </location>
</feature>
<dbReference type="EMBL" id="CAJVPY010055155">
    <property type="protein sequence ID" value="CAG8817367.1"/>
    <property type="molecule type" value="Genomic_DNA"/>
</dbReference>
<gene>
    <name evidence="1" type="ORF">DERYTH_LOCUS26427</name>
</gene>
<keyword evidence="2" id="KW-1185">Reference proteome</keyword>
<accession>A0A9N9PG90</accession>
<proteinExistence type="predicted"/>
<sequence>NLKENFLETIQEELITENQLFLNNSVESFFMKDFERLFLNNEEVTINQRIELPAKHTIEEAKLHMLVKLRRPYISLAIIYAMEYQEANSKFPSHKVLRGLIDKKIQELFGISNQHERRYWAE</sequence>
<dbReference type="Proteomes" id="UP000789405">
    <property type="component" value="Unassembled WGS sequence"/>
</dbReference>
<comment type="caution">
    <text evidence="1">The sequence shown here is derived from an EMBL/GenBank/DDBJ whole genome shotgun (WGS) entry which is preliminary data.</text>
</comment>
<dbReference type="AlphaFoldDB" id="A0A9N9PG90"/>
<evidence type="ECO:0000313" key="1">
    <source>
        <dbReference type="EMBL" id="CAG8817367.1"/>
    </source>
</evidence>
<feature type="non-terminal residue" evidence="1">
    <location>
        <position position="122"/>
    </location>
</feature>